<dbReference type="Pfam" id="PF00069">
    <property type="entry name" value="Pkinase"/>
    <property type="match status" value="1"/>
</dbReference>
<dbReference type="EMBL" id="KV426054">
    <property type="protein sequence ID" value="KZV90215.1"/>
    <property type="molecule type" value="Genomic_DNA"/>
</dbReference>
<reference evidence="3 4" key="1">
    <citation type="journal article" date="2016" name="Mol. Biol. Evol.">
        <title>Comparative Genomics of Early-Diverging Mushroom-Forming Fungi Provides Insights into the Origins of Lignocellulose Decay Capabilities.</title>
        <authorList>
            <person name="Nagy L.G."/>
            <person name="Riley R."/>
            <person name="Tritt A."/>
            <person name="Adam C."/>
            <person name="Daum C."/>
            <person name="Floudas D."/>
            <person name="Sun H."/>
            <person name="Yadav J.S."/>
            <person name="Pangilinan J."/>
            <person name="Larsson K.H."/>
            <person name="Matsuura K."/>
            <person name="Barry K."/>
            <person name="Labutti K."/>
            <person name="Kuo R."/>
            <person name="Ohm R.A."/>
            <person name="Bhattacharya S.S."/>
            <person name="Shirouzu T."/>
            <person name="Yoshinaga Y."/>
            <person name="Martin F.M."/>
            <person name="Grigoriev I.V."/>
            <person name="Hibbett D.S."/>
        </authorList>
    </citation>
    <scope>NUCLEOTIDE SEQUENCE [LARGE SCALE GENOMIC DNA]</scope>
    <source>
        <strain evidence="3 4">HHB12029</strain>
    </source>
</reference>
<dbReference type="AlphaFoldDB" id="A0A165GA59"/>
<feature type="compositionally biased region" description="Basic and acidic residues" evidence="1">
    <location>
        <begin position="331"/>
        <end position="341"/>
    </location>
</feature>
<dbReference type="InParanoid" id="A0A165GA59"/>
<feature type="region of interest" description="Disordered" evidence="1">
    <location>
        <begin position="303"/>
        <end position="378"/>
    </location>
</feature>
<dbReference type="GO" id="GO:0005524">
    <property type="term" value="F:ATP binding"/>
    <property type="evidence" value="ECO:0007669"/>
    <property type="project" value="InterPro"/>
</dbReference>
<evidence type="ECO:0000313" key="4">
    <source>
        <dbReference type="Proteomes" id="UP000077266"/>
    </source>
</evidence>
<feature type="domain" description="Protein kinase" evidence="2">
    <location>
        <begin position="79"/>
        <end position="437"/>
    </location>
</feature>
<evidence type="ECO:0000256" key="1">
    <source>
        <dbReference type="SAM" id="MobiDB-lite"/>
    </source>
</evidence>
<dbReference type="SMART" id="SM00220">
    <property type="entry name" value="S_TKc"/>
    <property type="match status" value="1"/>
</dbReference>
<evidence type="ECO:0000313" key="3">
    <source>
        <dbReference type="EMBL" id="KZV90215.1"/>
    </source>
</evidence>
<gene>
    <name evidence="3" type="ORF">EXIGLDRAFT_837984</name>
</gene>
<dbReference type="STRING" id="1314781.A0A165GA59"/>
<dbReference type="Proteomes" id="UP000077266">
    <property type="component" value="Unassembled WGS sequence"/>
</dbReference>
<dbReference type="OrthoDB" id="5987198at2759"/>
<dbReference type="PROSITE" id="PS50011">
    <property type="entry name" value="PROTEIN_KINASE_DOM"/>
    <property type="match status" value="1"/>
</dbReference>
<keyword evidence="4" id="KW-1185">Reference proteome</keyword>
<accession>A0A165GA59</accession>
<dbReference type="Gene3D" id="1.10.510.10">
    <property type="entry name" value="Transferase(Phosphotransferase) domain 1"/>
    <property type="match status" value="1"/>
</dbReference>
<dbReference type="InterPro" id="IPR011009">
    <property type="entry name" value="Kinase-like_dom_sf"/>
</dbReference>
<dbReference type="SUPFAM" id="SSF56112">
    <property type="entry name" value="Protein kinase-like (PK-like)"/>
    <property type="match status" value="1"/>
</dbReference>
<proteinExistence type="predicted"/>
<name>A0A165GA59_EXIGL</name>
<organism evidence="3 4">
    <name type="scientific">Exidia glandulosa HHB12029</name>
    <dbReference type="NCBI Taxonomy" id="1314781"/>
    <lineage>
        <taxon>Eukaryota</taxon>
        <taxon>Fungi</taxon>
        <taxon>Dikarya</taxon>
        <taxon>Basidiomycota</taxon>
        <taxon>Agaricomycotina</taxon>
        <taxon>Agaricomycetes</taxon>
        <taxon>Auriculariales</taxon>
        <taxon>Exidiaceae</taxon>
        <taxon>Exidia</taxon>
    </lineage>
</organism>
<dbReference type="InterPro" id="IPR000719">
    <property type="entry name" value="Prot_kinase_dom"/>
</dbReference>
<sequence length="486" mass="54842">MSIADNVARHPKWKRLPPELKQRWDAATERGAFALGPQELPWRARVPFLLSKGYRLRARFQPDWVPSWKGTDIHPKDCEDSIRFTGTNVIDGKRIEDNKIVAIKHMSLSNPAAKHEAEMTRLASSLPGNENRSIFFVDALEDADTDSLYLITEWAGPCNKPEFFNGIEIVDFVHQTLSGLAFLHSHGIVHRDIRAENIRMDHRPLTPGVTPHPQLPLHALDAAPVSEPLRRSEAPRIRYFFQGFARAETVGWEPQPPTVGTKHPAGLEVDVTSNAKDEEPEESTPVAAAKLTTEPEEVMLLAKTDDEPETPGFPPVERKDHEDDAATIVEKVADLDVTDKSEAEDDIPPPPPPASEKRQSTLVDAGPPPPPPARDPFKKDIFDLGQLFAREFTDKYSNCDFIQPLIDDMTTILPEQRVDAEGALYFLRQIRQYMDWFEQRWALKRRDATVGDTMVNGLYTGLNLMGIRKFRWQARIQDPMLPEPGA</sequence>
<protein>
    <recommendedName>
        <fullName evidence="2">Protein kinase domain-containing protein</fullName>
    </recommendedName>
</protein>
<dbReference type="GO" id="GO:0004672">
    <property type="term" value="F:protein kinase activity"/>
    <property type="evidence" value="ECO:0007669"/>
    <property type="project" value="InterPro"/>
</dbReference>
<evidence type="ECO:0000259" key="2">
    <source>
        <dbReference type="PROSITE" id="PS50011"/>
    </source>
</evidence>